<feature type="domain" description="Thioredoxin" evidence="1">
    <location>
        <begin position="10"/>
        <end position="144"/>
    </location>
</feature>
<dbReference type="SUPFAM" id="SSF52833">
    <property type="entry name" value="Thioredoxin-like"/>
    <property type="match status" value="1"/>
</dbReference>
<dbReference type="InterPro" id="IPR050553">
    <property type="entry name" value="Thioredoxin_ResA/DsbE_sf"/>
</dbReference>
<evidence type="ECO:0000313" key="3">
    <source>
        <dbReference type="Proteomes" id="UP000252147"/>
    </source>
</evidence>
<evidence type="ECO:0000313" key="2">
    <source>
        <dbReference type="EMBL" id="RCL38395.1"/>
    </source>
</evidence>
<comment type="caution">
    <text evidence="2">The sequence shown here is derived from an EMBL/GenBank/DDBJ whole genome shotgun (WGS) entry which is preliminary data.</text>
</comment>
<organism evidence="2 3">
    <name type="scientific">SAR86 cluster bacterium</name>
    <dbReference type="NCBI Taxonomy" id="2030880"/>
    <lineage>
        <taxon>Bacteria</taxon>
        <taxon>Pseudomonadati</taxon>
        <taxon>Pseudomonadota</taxon>
        <taxon>Gammaproteobacteria</taxon>
        <taxon>SAR86 cluster</taxon>
    </lineage>
</organism>
<dbReference type="GO" id="GO:0016209">
    <property type="term" value="F:antioxidant activity"/>
    <property type="evidence" value="ECO:0007669"/>
    <property type="project" value="InterPro"/>
</dbReference>
<dbReference type="Proteomes" id="UP000252147">
    <property type="component" value="Unassembled WGS sequence"/>
</dbReference>
<protein>
    <submittedName>
        <fullName evidence="2">TlpA family protein disulfide reductase</fullName>
    </submittedName>
</protein>
<accession>A0A368BMT9</accession>
<reference evidence="2 3" key="1">
    <citation type="journal article" date="2018" name="Microbiome">
        <title>Fine metagenomic profile of the Mediterranean stratified and mixed water columns revealed by assembly and recruitment.</title>
        <authorList>
            <person name="Haro-Moreno J.M."/>
            <person name="Lopez-Perez M."/>
            <person name="De La Torre J.R."/>
            <person name="Picazo A."/>
            <person name="Camacho A."/>
            <person name="Rodriguez-Valera F."/>
        </authorList>
    </citation>
    <scope>NUCLEOTIDE SEQUENCE [LARGE SCALE GENOMIC DNA]</scope>
    <source>
        <strain evidence="2">MED-G83</strain>
    </source>
</reference>
<dbReference type="PANTHER" id="PTHR42852:SF13">
    <property type="entry name" value="PROTEIN DIPZ"/>
    <property type="match status" value="1"/>
</dbReference>
<dbReference type="InterPro" id="IPR013766">
    <property type="entry name" value="Thioredoxin_domain"/>
</dbReference>
<dbReference type="CDD" id="cd02966">
    <property type="entry name" value="TlpA_like_family"/>
    <property type="match status" value="1"/>
</dbReference>
<evidence type="ECO:0000259" key="1">
    <source>
        <dbReference type="PROSITE" id="PS51352"/>
    </source>
</evidence>
<dbReference type="GO" id="GO:0016491">
    <property type="term" value="F:oxidoreductase activity"/>
    <property type="evidence" value="ECO:0007669"/>
    <property type="project" value="InterPro"/>
</dbReference>
<proteinExistence type="predicted"/>
<dbReference type="EMBL" id="QOPD01000003">
    <property type="protein sequence ID" value="RCL38395.1"/>
    <property type="molecule type" value="Genomic_DNA"/>
</dbReference>
<dbReference type="AlphaFoldDB" id="A0A368BMT9"/>
<dbReference type="InterPro" id="IPR036249">
    <property type="entry name" value="Thioredoxin-like_sf"/>
</dbReference>
<dbReference type="PANTHER" id="PTHR42852">
    <property type="entry name" value="THIOL:DISULFIDE INTERCHANGE PROTEIN DSBE"/>
    <property type="match status" value="1"/>
</dbReference>
<dbReference type="InterPro" id="IPR000866">
    <property type="entry name" value="AhpC/TSA"/>
</dbReference>
<sequence length="144" mass="16772">MKKYLILALFLFSCERPEFLFTDGEGAKFADYEDQIIFLNIWADWCPPCIIEFPYLNDINEDPNVSVIGFHFDQFDILPNEEVNRLMNKFNVEFKNLSTDPRNLWSLDLPDSVPTTYIIKNGKILDAITYPLTPEKLKELVATN</sequence>
<dbReference type="Gene3D" id="3.40.30.10">
    <property type="entry name" value="Glutaredoxin"/>
    <property type="match status" value="1"/>
</dbReference>
<name>A0A368BMT9_9GAMM</name>
<gene>
    <name evidence="2" type="ORF">DBW97_02500</name>
</gene>
<dbReference type="Pfam" id="PF00578">
    <property type="entry name" value="AhpC-TSA"/>
    <property type="match status" value="1"/>
</dbReference>
<dbReference type="PROSITE" id="PS51352">
    <property type="entry name" value="THIOREDOXIN_2"/>
    <property type="match status" value="1"/>
</dbReference>